<dbReference type="InterPro" id="IPR001509">
    <property type="entry name" value="Epimerase_deHydtase"/>
</dbReference>
<dbReference type="UniPathway" id="UPA00214"/>
<comment type="subunit">
    <text evidence="10">Homodimer.</text>
</comment>
<evidence type="ECO:0000313" key="13">
    <source>
        <dbReference type="Proteomes" id="UP000177230"/>
    </source>
</evidence>
<evidence type="ECO:0000256" key="5">
    <source>
        <dbReference type="ARBA" id="ARBA00013189"/>
    </source>
</evidence>
<evidence type="ECO:0000256" key="1">
    <source>
        <dbReference type="ARBA" id="ARBA00000083"/>
    </source>
</evidence>
<organism evidence="12 13">
    <name type="scientific">Candidatus Edwardsbacteria bacterium GWF2_54_11</name>
    <dbReference type="NCBI Taxonomy" id="1817851"/>
    <lineage>
        <taxon>Bacteria</taxon>
        <taxon>Candidatus Edwardsiibacteriota</taxon>
    </lineage>
</organism>
<dbReference type="AlphaFoldDB" id="A0A1F5RH88"/>
<keyword evidence="8" id="KW-0299">Galactose metabolism</keyword>
<comment type="catalytic activity">
    <reaction evidence="1 10">
        <text>UDP-alpha-D-glucose = UDP-alpha-D-galactose</text>
        <dbReference type="Rhea" id="RHEA:22168"/>
        <dbReference type="ChEBI" id="CHEBI:58885"/>
        <dbReference type="ChEBI" id="CHEBI:66914"/>
        <dbReference type="EC" id="5.1.3.2"/>
    </reaction>
</comment>
<dbReference type="InterPro" id="IPR005886">
    <property type="entry name" value="UDP_G4E"/>
</dbReference>
<evidence type="ECO:0000256" key="10">
    <source>
        <dbReference type="RuleBase" id="RU366046"/>
    </source>
</evidence>
<name>A0A1F5RH88_9BACT</name>
<reference evidence="12 13" key="1">
    <citation type="journal article" date="2016" name="Nat. Commun.">
        <title>Thousands of microbial genomes shed light on interconnected biogeochemical processes in an aquifer system.</title>
        <authorList>
            <person name="Anantharaman K."/>
            <person name="Brown C.T."/>
            <person name="Hug L.A."/>
            <person name="Sharon I."/>
            <person name="Castelle C.J."/>
            <person name="Probst A.J."/>
            <person name="Thomas B.C."/>
            <person name="Singh A."/>
            <person name="Wilkins M.J."/>
            <person name="Karaoz U."/>
            <person name="Brodie E.L."/>
            <person name="Williams K.H."/>
            <person name="Hubbard S.S."/>
            <person name="Banfield J.F."/>
        </authorList>
    </citation>
    <scope>NUCLEOTIDE SEQUENCE [LARGE SCALE GENOMIC DNA]</scope>
</reference>
<dbReference type="Pfam" id="PF01370">
    <property type="entry name" value="Epimerase"/>
    <property type="match status" value="1"/>
</dbReference>
<comment type="pathway">
    <text evidence="3 10">Carbohydrate metabolism; galactose metabolism.</text>
</comment>
<evidence type="ECO:0000256" key="6">
    <source>
        <dbReference type="ARBA" id="ARBA00018569"/>
    </source>
</evidence>
<dbReference type="PANTHER" id="PTHR43725">
    <property type="entry name" value="UDP-GLUCOSE 4-EPIMERASE"/>
    <property type="match status" value="1"/>
</dbReference>
<evidence type="ECO:0000256" key="4">
    <source>
        <dbReference type="ARBA" id="ARBA00007637"/>
    </source>
</evidence>
<evidence type="ECO:0000256" key="7">
    <source>
        <dbReference type="ARBA" id="ARBA00023027"/>
    </source>
</evidence>
<comment type="caution">
    <text evidence="12">The sequence shown here is derived from an EMBL/GenBank/DDBJ whole genome shotgun (WGS) entry which is preliminary data.</text>
</comment>
<evidence type="ECO:0000259" key="11">
    <source>
        <dbReference type="Pfam" id="PF01370"/>
    </source>
</evidence>
<dbReference type="NCBIfam" id="TIGR01179">
    <property type="entry name" value="galE"/>
    <property type="match status" value="1"/>
</dbReference>
<evidence type="ECO:0000313" key="12">
    <source>
        <dbReference type="EMBL" id="OGF13411.1"/>
    </source>
</evidence>
<dbReference type="EMBL" id="MFFM01000019">
    <property type="protein sequence ID" value="OGF13411.1"/>
    <property type="molecule type" value="Genomic_DNA"/>
</dbReference>
<dbReference type="GO" id="GO:0005829">
    <property type="term" value="C:cytosol"/>
    <property type="evidence" value="ECO:0007669"/>
    <property type="project" value="TreeGrafter"/>
</dbReference>
<keyword evidence="7 10" id="KW-0520">NAD</keyword>
<keyword evidence="10" id="KW-0119">Carbohydrate metabolism</keyword>
<evidence type="ECO:0000256" key="8">
    <source>
        <dbReference type="ARBA" id="ARBA00023144"/>
    </source>
</evidence>
<dbReference type="PANTHER" id="PTHR43725:SF47">
    <property type="entry name" value="UDP-GLUCOSE 4-EPIMERASE"/>
    <property type="match status" value="1"/>
</dbReference>
<comment type="similarity">
    <text evidence="4 10">Belongs to the NAD(P)-dependent epimerase/dehydratase family.</text>
</comment>
<evidence type="ECO:0000256" key="2">
    <source>
        <dbReference type="ARBA" id="ARBA00001911"/>
    </source>
</evidence>
<dbReference type="Gene3D" id="3.90.25.10">
    <property type="entry name" value="UDP-galactose 4-epimerase, domain 1"/>
    <property type="match status" value="1"/>
</dbReference>
<proteinExistence type="inferred from homology"/>
<dbReference type="Proteomes" id="UP000177230">
    <property type="component" value="Unassembled WGS sequence"/>
</dbReference>
<protein>
    <recommendedName>
        <fullName evidence="6 10">UDP-glucose 4-epimerase</fullName>
        <ecNumber evidence="5 10">5.1.3.2</ecNumber>
    </recommendedName>
</protein>
<feature type="domain" description="NAD-dependent epimerase/dehydratase" evidence="11">
    <location>
        <begin position="4"/>
        <end position="254"/>
    </location>
</feature>
<dbReference type="CDD" id="cd05247">
    <property type="entry name" value="UDP_G4E_1_SDR_e"/>
    <property type="match status" value="1"/>
</dbReference>
<dbReference type="InterPro" id="IPR036291">
    <property type="entry name" value="NAD(P)-bd_dom_sf"/>
</dbReference>
<gene>
    <name evidence="12" type="ORF">A2024_05355</name>
</gene>
<keyword evidence="9 10" id="KW-0413">Isomerase</keyword>
<evidence type="ECO:0000256" key="9">
    <source>
        <dbReference type="ARBA" id="ARBA00023235"/>
    </source>
</evidence>
<comment type="cofactor">
    <cofactor evidence="2 10">
        <name>NAD(+)</name>
        <dbReference type="ChEBI" id="CHEBI:57540"/>
    </cofactor>
</comment>
<dbReference type="EC" id="5.1.3.2" evidence="5 10"/>
<accession>A0A1F5RH88</accession>
<dbReference type="GO" id="GO:0006012">
    <property type="term" value="P:galactose metabolic process"/>
    <property type="evidence" value="ECO:0007669"/>
    <property type="project" value="UniProtKB-UniPathway"/>
</dbReference>
<dbReference type="SUPFAM" id="SSF51735">
    <property type="entry name" value="NAD(P)-binding Rossmann-fold domains"/>
    <property type="match status" value="1"/>
</dbReference>
<sequence length="336" mass="36754">MSKVLVTGGCGYIGSHTLVSLLERGYQVVSADDLSRSDGSALEGIKKITGTEVKNYRADLKDPAAAQRIFAENPDIEAVIHFAAYKAVGESVAHPLLYFANNNGSLLSVLGAMEKQGVRQLVFSSSCTVYGRVEELPATEQTPLGEPECPYARTKLMGEQMISDLAASYPGRFVSLRYFNPAGAHLSGLIGENPAGRPDNLVPNITRFAAGRLPGLAVHGSDYPTRDGSCIRDYIHVMDIARAHVDALSYIKNKMPDRRHEFFNLGSGAGTTVLELLKAFERANGIKLNYKIGPRRPGDLPAIYADNRKAREVLGWEIRHGLEEMMSSAWKWEQTV</sequence>
<evidence type="ECO:0000256" key="3">
    <source>
        <dbReference type="ARBA" id="ARBA00004947"/>
    </source>
</evidence>
<dbReference type="GO" id="GO:0003978">
    <property type="term" value="F:UDP-glucose 4-epimerase activity"/>
    <property type="evidence" value="ECO:0007669"/>
    <property type="project" value="UniProtKB-UniRule"/>
</dbReference>
<dbReference type="Gene3D" id="3.40.50.720">
    <property type="entry name" value="NAD(P)-binding Rossmann-like Domain"/>
    <property type="match status" value="1"/>
</dbReference>